<dbReference type="EMBL" id="CAADFX010000022">
    <property type="protein sequence ID" value="VFK54374.1"/>
    <property type="molecule type" value="Genomic_DNA"/>
</dbReference>
<keyword evidence="1" id="KW-0812">Transmembrane</keyword>
<keyword evidence="1" id="KW-1133">Transmembrane helix</keyword>
<proteinExistence type="predicted"/>
<feature type="transmembrane region" description="Helical" evidence="1">
    <location>
        <begin position="121"/>
        <end position="142"/>
    </location>
</feature>
<sequence>MKKATANPELSGRYYIAEATIWLLSGTLAVSWFFDPAQNQPLPFIKIVPKDHQDSLIVVTILLFAMFLYMVYEWKLSSSVARGSPWNITRIEITIFSAIGGLWSSYPLVTYGTQFASVSPWWYPGFVSIGFLIGLFVSMLILPGLMIRRKRSDYGSRPSPQQAARNSMYLSQLFSC</sequence>
<evidence type="ECO:0000313" key="2">
    <source>
        <dbReference type="EMBL" id="VFK54374.1"/>
    </source>
</evidence>
<accession>A0A450ZKS1</accession>
<dbReference type="AlphaFoldDB" id="A0A450ZKS1"/>
<protein>
    <submittedName>
        <fullName evidence="2">Uncharacterized protein</fullName>
    </submittedName>
</protein>
<feature type="transmembrane region" description="Helical" evidence="1">
    <location>
        <begin position="93"/>
        <end position="109"/>
    </location>
</feature>
<keyword evidence="1" id="KW-0472">Membrane</keyword>
<organism evidence="2">
    <name type="scientific">Candidatus Kentrum sp. TUN</name>
    <dbReference type="NCBI Taxonomy" id="2126343"/>
    <lineage>
        <taxon>Bacteria</taxon>
        <taxon>Pseudomonadati</taxon>
        <taxon>Pseudomonadota</taxon>
        <taxon>Gammaproteobacteria</taxon>
        <taxon>Candidatus Kentrum</taxon>
    </lineage>
</organism>
<feature type="transmembrane region" description="Helical" evidence="1">
    <location>
        <begin position="54"/>
        <end position="72"/>
    </location>
</feature>
<reference evidence="2" key="1">
    <citation type="submission" date="2019-02" db="EMBL/GenBank/DDBJ databases">
        <authorList>
            <person name="Gruber-Vodicka R. H."/>
            <person name="Seah K. B. B."/>
        </authorList>
    </citation>
    <scope>NUCLEOTIDE SEQUENCE</scope>
    <source>
        <strain evidence="2">BECK_BY1</strain>
    </source>
</reference>
<evidence type="ECO:0000256" key="1">
    <source>
        <dbReference type="SAM" id="Phobius"/>
    </source>
</evidence>
<feature type="transmembrane region" description="Helical" evidence="1">
    <location>
        <begin position="12"/>
        <end position="34"/>
    </location>
</feature>
<name>A0A450ZKS1_9GAMM</name>
<gene>
    <name evidence="2" type="ORF">BECKTUN1418D_GA0071000_102224</name>
</gene>